<keyword evidence="2" id="KW-0132">Cell division</keyword>
<comment type="similarity">
    <text evidence="2">Belongs to the ScpA family.</text>
</comment>
<evidence type="ECO:0000256" key="2">
    <source>
        <dbReference type="HAMAP-Rule" id="MF_01805"/>
    </source>
</evidence>
<evidence type="ECO:0000313" key="3">
    <source>
        <dbReference type="EMBL" id="TGO02965.1"/>
    </source>
</evidence>
<comment type="subunit">
    <text evidence="2">Component of a cohesin-like complex composed of ScpA, ScpB and the Smc homodimer, in which ScpA and ScpB bind to the head domain of Smc. The presence of the three proteins is required for the association of the complex with DNA.</text>
</comment>
<dbReference type="AlphaFoldDB" id="A0A4E0QVB8"/>
<keyword evidence="2" id="KW-0963">Cytoplasm</keyword>
<dbReference type="EMBL" id="JSZA02000055">
    <property type="protein sequence ID" value="TGO02965.1"/>
    <property type="molecule type" value="Genomic_DNA"/>
</dbReference>
<dbReference type="Pfam" id="PF02616">
    <property type="entry name" value="SMC_ScpA"/>
    <property type="match status" value="1"/>
</dbReference>
<accession>A0A4E0QVB8</accession>
<organism evidence="3 4">
    <name type="scientific">Candidatus Thiomargarita nelsonii</name>
    <dbReference type="NCBI Taxonomy" id="1003181"/>
    <lineage>
        <taxon>Bacteria</taxon>
        <taxon>Pseudomonadati</taxon>
        <taxon>Pseudomonadota</taxon>
        <taxon>Gammaproteobacteria</taxon>
        <taxon>Thiotrichales</taxon>
        <taxon>Thiotrichaceae</taxon>
        <taxon>Thiomargarita</taxon>
    </lineage>
</organism>
<dbReference type="GO" id="GO:0051301">
    <property type="term" value="P:cell division"/>
    <property type="evidence" value="ECO:0007669"/>
    <property type="project" value="UniProtKB-KW"/>
</dbReference>
<dbReference type="HAMAP" id="MF_01805">
    <property type="entry name" value="ScpA"/>
    <property type="match status" value="1"/>
</dbReference>
<keyword evidence="2" id="KW-0159">Chromosome partition</keyword>
<dbReference type="GO" id="GO:0006260">
    <property type="term" value="P:DNA replication"/>
    <property type="evidence" value="ECO:0007669"/>
    <property type="project" value="UniProtKB-UniRule"/>
</dbReference>
<evidence type="ECO:0000313" key="4">
    <source>
        <dbReference type="Proteomes" id="UP000030428"/>
    </source>
</evidence>
<dbReference type="Gene3D" id="6.10.250.2410">
    <property type="match status" value="1"/>
</dbReference>
<comment type="function">
    <text evidence="2">Participates in chromosomal partition during cell division. May act via the formation of a condensin-like complex containing Smc and ScpB that pull DNA away from mid-cell into both cell halves.</text>
</comment>
<dbReference type="Proteomes" id="UP000030428">
    <property type="component" value="Unassembled WGS sequence"/>
</dbReference>
<keyword evidence="4" id="KW-1185">Reference proteome</keyword>
<comment type="caution">
    <text evidence="3">The sequence shown here is derived from an EMBL/GenBank/DDBJ whole genome shotgun (WGS) entry which is preliminary data.</text>
</comment>
<dbReference type="Gene3D" id="1.10.10.580">
    <property type="entry name" value="Structural maintenance of chromosome 1. Chain E"/>
    <property type="match status" value="1"/>
</dbReference>
<evidence type="ECO:0000256" key="1">
    <source>
        <dbReference type="ARBA" id="ARBA00044777"/>
    </source>
</evidence>
<dbReference type="InterPro" id="IPR023093">
    <property type="entry name" value="ScpA-like_C"/>
</dbReference>
<dbReference type="PANTHER" id="PTHR33969">
    <property type="entry name" value="SEGREGATION AND CONDENSATION PROTEIN A"/>
    <property type="match status" value="1"/>
</dbReference>
<dbReference type="GO" id="GO:0007059">
    <property type="term" value="P:chromosome segregation"/>
    <property type="evidence" value="ECO:0007669"/>
    <property type="project" value="UniProtKB-UniRule"/>
</dbReference>
<gene>
    <name evidence="2" type="primary">scpA</name>
    <name evidence="3" type="ORF">PN36_15395</name>
</gene>
<protein>
    <recommendedName>
        <fullName evidence="1 2">Segregation and condensation protein A</fullName>
    </recommendedName>
</protein>
<keyword evidence="2" id="KW-0131">Cell cycle</keyword>
<sequence length="265" mass="30307">MTKELSPAIVQGTALENWPTDLYVPPDALQVFLESFEGPLDLLLYLIQHQNLDILDIPIAEITQQYLQYVDLMQELNLDLAAEYLLMAAVLMEIKSRLLLPTAKDVEENSDPRTQLVQQLREYAQYKQAAQDLDALAQMGRDFWAVSVEPPEIEKEIILPDISWSALLEGMRDVMERANLFSSHQVIREPLSVRERMSFILETLKTSSRIEFVDCFTLEEGRSGVVVTLLAILELTKESLIQLVQQQTFGMIEVLKINDIPKIHH</sequence>
<comment type="subcellular location">
    <subcellularLocation>
        <location evidence="2">Cytoplasm</location>
    </subcellularLocation>
    <text evidence="2">Associated with two foci at the outer edges of the nucleoid region in young cells, and at four foci within both cell halves in older cells.</text>
</comment>
<name>A0A4E0QVB8_9GAMM</name>
<dbReference type="GO" id="GO:0005737">
    <property type="term" value="C:cytoplasm"/>
    <property type="evidence" value="ECO:0007669"/>
    <property type="project" value="UniProtKB-SubCell"/>
</dbReference>
<reference evidence="3 4" key="1">
    <citation type="journal article" date="2016" name="Front. Microbiol.">
        <title>Single-Cell (Meta-)Genomics of a Dimorphic Candidatus Thiomargarita nelsonii Reveals Genomic Plasticity.</title>
        <authorList>
            <person name="Flood B.E."/>
            <person name="Fliss P."/>
            <person name="Jones D.S."/>
            <person name="Dick G.J."/>
            <person name="Jain S."/>
            <person name="Kaster A.K."/>
            <person name="Winkel M."/>
            <person name="Mussmann M."/>
            <person name="Bailey J."/>
        </authorList>
    </citation>
    <scope>NUCLEOTIDE SEQUENCE [LARGE SCALE GENOMIC DNA]</scope>
    <source>
        <strain evidence="3">Hydrate Ridge</strain>
    </source>
</reference>
<dbReference type="InterPro" id="IPR003768">
    <property type="entry name" value="ScpA"/>
</dbReference>
<dbReference type="PANTHER" id="PTHR33969:SF2">
    <property type="entry name" value="SEGREGATION AND CONDENSATION PROTEIN A"/>
    <property type="match status" value="1"/>
</dbReference>
<proteinExistence type="inferred from homology"/>